<feature type="region of interest" description="Disordered" evidence="4">
    <location>
        <begin position="324"/>
        <end position="345"/>
    </location>
</feature>
<dbReference type="InterPro" id="IPR036388">
    <property type="entry name" value="WH-like_DNA-bd_sf"/>
</dbReference>
<accession>A0ABU3WWR3</accession>
<dbReference type="Gene3D" id="1.10.10.10">
    <property type="entry name" value="Winged helix-like DNA-binding domain superfamily/Winged helix DNA-binding domain"/>
    <property type="match status" value="1"/>
</dbReference>
<dbReference type="Gene3D" id="3.30.450.40">
    <property type="match status" value="1"/>
</dbReference>
<evidence type="ECO:0000256" key="1">
    <source>
        <dbReference type="ARBA" id="ARBA00023015"/>
    </source>
</evidence>
<evidence type="ECO:0000256" key="3">
    <source>
        <dbReference type="ARBA" id="ARBA00023163"/>
    </source>
</evidence>
<dbReference type="PROSITE" id="PS00622">
    <property type="entry name" value="HTH_LUXR_1"/>
    <property type="match status" value="1"/>
</dbReference>
<keyword evidence="1" id="KW-0805">Transcription regulation</keyword>
<sequence length="412" mass="44803">MKAPLRWDSPRSREAWGIRRGRLVSIVCVDHYCGGEASDMSDQEAVRDVLSGLRQVLDAGDPSSALGSEQAGSVIEQAWGALAEILGEHGDGCSMEILSALRQLRGLDRALLDAEVECRSGDASRRLGDVLARLESAPCSVPDLVELAPQLICELGFDRALISHVADGLWVSESVFVKNDPEWAADINRVGQEQPQQLVRGLFETEVVRRREPIVVRDVQYDSRVHRPIARASMSRSYVAAPIVSGGRVVGLLHADRYAQGRDTDAHDCELLLSFSHALRLALSRARTAGQLEAAGNTLAQLTDSLQGAATGIHEVSLNLSGATASDDRLTDETSVRPAPSRSVPRTVPAELTNREAQVLELMAEGRTNAAIAKELVISDGTVKQHVKHILRKMNARNRAEAIAMWFQAHSR</sequence>
<keyword evidence="3" id="KW-0804">Transcription</keyword>
<dbReference type="InterPro" id="IPR016032">
    <property type="entry name" value="Sig_transdc_resp-reg_C-effctor"/>
</dbReference>
<evidence type="ECO:0000256" key="2">
    <source>
        <dbReference type="ARBA" id="ARBA00023125"/>
    </source>
</evidence>
<proteinExistence type="predicted"/>
<dbReference type="SMART" id="SM00421">
    <property type="entry name" value="HTH_LUXR"/>
    <property type="match status" value="1"/>
</dbReference>
<gene>
    <name evidence="6" type="ORF">F8M49_28990</name>
</gene>
<dbReference type="SUPFAM" id="SSF55781">
    <property type="entry name" value="GAF domain-like"/>
    <property type="match status" value="1"/>
</dbReference>
<name>A0ABU3WWR3_9NOCA</name>
<dbReference type="PANTHER" id="PTHR44688:SF16">
    <property type="entry name" value="DNA-BINDING TRANSCRIPTIONAL ACTIVATOR DEVR_DOSR"/>
    <property type="match status" value="1"/>
</dbReference>
<dbReference type="PROSITE" id="PS50043">
    <property type="entry name" value="HTH_LUXR_2"/>
    <property type="match status" value="1"/>
</dbReference>
<evidence type="ECO:0000313" key="6">
    <source>
        <dbReference type="EMBL" id="MDV2478442.1"/>
    </source>
</evidence>
<dbReference type="SUPFAM" id="SSF46894">
    <property type="entry name" value="C-terminal effector domain of the bipartite response regulators"/>
    <property type="match status" value="1"/>
</dbReference>
<dbReference type="SMART" id="SM00065">
    <property type="entry name" value="GAF"/>
    <property type="match status" value="1"/>
</dbReference>
<dbReference type="CDD" id="cd06170">
    <property type="entry name" value="LuxR_C_like"/>
    <property type="match status" value="1"/>
</dbReference>
<feature type="domain" description="HTH luxR-type" evidence="5">
    <location>
        <begin position="345"/>
        <end position="410"/>
    </location>
</feature>
<dbReference type="PANTHER" id="PTHR44688">
    <property type="entry name" value="DNA-BINDING TRANSCRIPTIONAL ACTIVATOR DEVR_DOSR"/>
    <property type="match status" value="1"/>
</dbReference>
<evidence type="ECO:0000256" key="4">
    <source>
        <dbReference type="SAM" id="MobiDB-lite"/>
    </source>
</evidence>
<evidence type="ECO:0000259" key="5">
    <source>
        <dbReference type="PROSITE" id="PS50043"/>
    </source>
</evidence>
<dbReference type="PRINTS" id="PR00038">
    <property type="entry name" value="HTHLUXR"/>
</dbReference>
<dbReference type="InterPro" id="IPR000792">
    <property type="entry name" value="Tscrpt_reg_LuxR_C"/>
</dbReference>
<keyword evidence="2" id="KW-0238">DNA-binding</keyword>
<dbReference type="EMBL" id="WBMO01000005">
    <property type="protein sequence ID" value="MDV2478442.1"/>
    <property type="molecule type" value="Genomic_DNA"/>
</dbReference>
<dbReference type="Pfam" id="PF13185">
    <property type="entry name" value="GAF_2"/>
    <property type="match status" value="1"/>
</dbReference>
<protein>
    <submittedName>
        <fullName evidence="6">GAF domain-containing protein</fullName>
    </submittedName>
</protein>
<keyword evidence="7" id="KW-1185">Reference proteome</keyword>
<comment type="caution">
    <text evidence="6">The sequence shown here is derived from an EMBL/GenBank/DDBJ whole genome shotgun (WGS) entry which is preliminary data.</text>
</comment>
<dbReference type="InterPro" id="IPR003018">
    <property type="entry name" value="GAF"/>
</dbReference>
<organism evidence="6 7">
    <name type="scientific">Rhodococcus zopfii</name>
    <dbReference type="NCBI Taxonomy" id="43772"/>
    <lineage>
        <taxon>Bacteria</taxon>
        <taxon>Bacillati</taxon>
        <taxon>Actinomycetota</taxon>
        <taxon>Actinomycetes</taxon>
        <taxon>Mycobacteriales</taxon>
        <taxon>Nocardiaceae</taxon>
        <taxon>Rhodococcus</taxon>
    </lineage>
</organism>
<reference evidence="6 7" key="1">
    <citation type="submission" date="2019-10" db="EMBL/GenBank/DDBJ databases">
        <title>Draft Genome Assembly of Rhodococcus zopfii DSM44189.</title>
        <authorList>
            <person name="Sutton J.M."/>
            <person name="Akob D.M."/>
            <person name="Bushman T.J."/>
        </authorList>
    </citation>
    <scope>NUCLEOTIDE SEQUENCE [LARGE SCALE GENOMIC DNA]</scope>
    <source>
        <strain evidence="6 7">DSM 44189</strain>
    </source>
</reference>
<dbReference type="Pfam" id="PF00196">
    <property type="entry name" value="GerE"/>
    <property type="match status" value="1"/>
</dbReference>
<dbReference type="Proteomes" id="UP001275440">
    <property type="component" value="Unassembled WGS sequence"/>
</dbReference>
<feature type="compositionally biased region" description="Basic and acidic residues" evidence="4">
    <location>
        <begin position="326"/>
        <end position="335"/>
    </location>
</feature>
<dbReference type="InterPro" id="IPR029016">
    <property type="entry name" value="GAF-like_dom_sf"/>
</dbReference>
<evidence type="ECO:0000313" key="7">
    <source>
        <dbReference type="Proteomes" id="UP001275440"/>
    </source>
</evidence>